<dbReference type="AlphaFoldDB" id="A0AAV8QEB0"/>
<dbReference type="EMBL" id="JAQQAF010000008">
    <property type="protein sequence ID" value="KAJ8467225.1"/>
    <property type="molecule type" value="Genomic_DNA"/>
</dbReference>
<proteinExistence type="predicted"/>
<evidence type="ECO:0000313" key="2">
    <source>
        <dbReference type="Proteomes" id="UP001222027"/>
    </source>
</evidence>
<evidence type="ECO:0000313" key="1">
    <source>
        <dbReference type="EMBL" id="KAJ8467225.1"/>
    </source>
</evidence>
<dbReference type="Proteomes" id="UP001222027">
    <property type="component" value="Unassembled WGS sequence"/>
</dbReference>
<organism evidence="1 2">
    <name type="scientific">Ensete ventricosum</name>
    <name type="common">Abyssinian banana</name>
    <name type="synonym">Musa ensete</name>
    <dbReference type="NCBI Taxonomy" id="4639"/>
    <lineage>
        <taxon>Eukaryota</taxon>
        <taxon>Viridiplantae</taxon>
        <taxon>Streptophyta</taxon>
        <taxon>Embryophyta</taxon>
        <taxon>Tracheophyta</taxon>
        <taxon>Spermatophyta</taxon>
        <taxon>Magnoliopsida</taxon>
        <taxon>Liliopsida</taxon>
        <taxon>Zingiberales</taxon>
        <taxon>Musaceae</taxon>
        <taxon>Ensete</taxon>
    </lineage>
</organism>
<reference evidence="1 2" key="1">
    <citation type="submission" date="2022-12" db="EMBL/GenBank/DDBJ databases">
        <title>Chromosome-scale assembly of the Ensete ventricosum genome.</title>
        <authorList>
            <person name="Dussert Y."/>
            <person name="Stocks J."/>
            <person name="Wendawek A."/>
            <person name="Woldeyes F."/>
            <person name="Nichols R.A."/>
            <person name="Borrell J.S."/>
        </authorList>
    </citation>
    <scope>NUCLEOTIDE SEQUENCE [LARGE SCALE GENOMIC DNA]</scope>
    <source>
        <strain evidence="2">cv. Maze</strain>
        <tissue evidence="1">Seeds</tissue>
    </source>
</reference>
<keyword evidence="2" id="KW-1185">Reference proteome</keyword>
<gene>
    <name evidence="1" type="ORF">OPV22_029777</name>
</gene>
<comment type="caution">
    <text evidence="1">The sequence shown here is derived from an EMBL/GenBank/DDBJ whole genome shotgun (WGS) entry which is preliminary data.</text>
</comment>
<protein>
    <submittedName>
        <fullName evidence="1">Uncharacterized protein</fullName>
    </submittedName>
</protein>
<name>A0AAV8QEB0_ENSVE</name>
<accession>A0AAV8QEB0</accession>
<sequence>MASIWSVVSLYVEIWLLKELRSLPAAASRFHLELRFQKSLEKRSCSTCTDAYILNGETSFKNLKSFLGEGGISAANWRSATGLGSTRPWGFLLIDLEKVFAHPVHQLPKQLHQSCVQLYLVS</sequence>